<feature type="domain" description="Ion transport" evidence="13">
    <location>
        <begin position="152"/>
        <end position="208"/>
    </location>
</feature>
<dbReference type="Gene3D" id="1.10.287.70">
    <property type="match status" value="2"/>
</dbReference>
<dbReference type="InterPro" id="IPR027359">
    <property type="entry name" value="Volt_channel_dom_sf"/>
</dbReference>
<feature type="domain" description="Ion transport" evidence="13">
    <location>
        <begin position="22"/>
        <end position="109"/>
    </location>
</feature>
<evidence type="ECO:0000256" key="8">
    <source>
        <dbReference type="ARBA" id="ARBA00022989"/>
    </source>
</evidence>
<gene>
    <name evidence="14" type="ORF">CAPTEDRAFT_206640</name>
</gene>
<evidence type="ECO:0000259" key="13">
    <source>
        <dbReference type="Pfam" id="PF00520"/>
    </source>
</evidence>
<keyword evidence="16" id="KW-1185">Reference proteome</keyword>
<evidence type="ECO:0000256" key="5">
    <source>
        <dbReference type="ARBA" id="ARBA00022692"/>
    </source>
</evidence>
<evidence type="ECO:0000256" key="3">
    <source>
        <dbReference type="ARBA" id="ARBA00022568"/>
    </source>
</evidence>
<feature type="transmembrane region" description="Helical" evidence="12">
    <location>
        <begin position="186"/>
        <end position="206"/>
    </location>
</feature>
<dbReference type="EMBL" id="AMQN01011621">
    <property type="status" value="NOT_ANNOTATED_CDS"/>
    <property type="molecule type" value="Genomic_DNA"/>
</dbReference>
<evidence type="ECO:0000313" key="14">
    <source>
        <dbReference type="EMBL" id="ELT95847.1"/>
    </source>
</evidence>
<dbReference type="AlphaFoldDB" id="R7TQL9"/>
<dbReference type="InterPro" id="IPR050599">
    <property type="entry name" value="VDCC_alpha-1_subunit"/>
</dbReference>
<dbReference type="EnsemblMetazoa" id="CapteT206640">
    <property type="protein sequence ID" value="CapteP206640"/>
    <property type="gene ID" value="CapteG206640"/>
</dbReference>
<evidence type="ECO:0000256" key="10">
    <source>
        <dbReference type="ARBA" id="ARBA00023136"/>
    </source>
</evidence>
<dbReference type="GO" id="GO:0005891">
    <property type="term" value="C:voltage-gated calcium channel complex"/>
    <property type="evidence" value="ECO:0007669"/>
    <property type="project" value="TreeGrafter"/>
</dbReference>
<evidence type="ECO:0000256" key="6">
    <source>
        <dbReference type="ARBA" id="ARBA00022837"/>
    </source>
</evidence>
<name>R7TQL9_CAPTE</name>
<dbReference type="Pfam" id="PF00520">
    <property type="entry name" value="Ion_trans"/>
    <property type="match status" value="3"/>
</dbReference>
<dbReference type="GO" id="GO:0098703">
    <property type="term" value="P:calcium ion import across plasma membrane"/>
    <property type="evidence" value="ECO:0007669"/>
    <property type="project" value="TreeGrafter"/>
</dbReference>
<dbReference type="OrthoDB" id="431720at2759"/>
<feature type="transmembrane region" description="Helical" evidence="12">
    <location>
        <begin position="76"/>
        <end position="102"/>
    </location>
</feature>
<keyword evidence="2" id="KW-0813">Transport</keyword>
<reference evidence="16" key="1">
    <citation type="submission" date="2012-12" db="EMBL/GenBank/DDBJ databases">
        <authorList>
            <person name="Hellsten U."/>
            <person name="Grimwood J."/>
            <person name="Chapman J.A."/>
            <person name="Shapiro H."/>
            <person name="Aerts A."/>
            <person name="Otillar R.P."/>
            <person name="Terry A.Y."/>
            <person name="Boore J.L."/>
            <person name="Simakov O."/>
            <person name="Marletaz F."/>
            <person name="Cho S.-J."/>
            <person name="Edsinger-Gonzales E."/>
            <person name="Havlak P."/>
            <person name="Kuo D.-H."/>
            <person name="Larsson T."/>
            <person name="Lv J."/>
            <person name="Arendt D."/>
            <person name="Savage R."/>
            <person name="Osoegawa K."/>
            <person name="de Jong P."/>
            <person name="Lindberg D.R."/>
            <person name="Seaver E.C."/>
            <person name="Weisblat D.A."/>
            <person name="Putnam N.H."/>
            <person name="Grigoriev I.V."/>
            <person name="Rokhsar D.S."/>
        </authorList>
    </citation>
    <scope>NUCLEOTIDE SEQUENCE</scope>
    <source>
        <strain evidence="16">I ESC-2004</strain>
    </source>
</reference>
<reference evidence="15" key="3">
    <citation type="submission" date="2015-06" db="UniProtKB">
        <authorList>
            <consortium name="EnsemblMetazoa"/>
        </authorList>
    </citation>
    <scope>IDENTIFICATION</scope>
</reference>
<proteinExistence type="predicted"/>
<evidence type="ECO:0000313" key="15">
    <source>
        <dbReference type="EnsemblMetazoa" id="CapteP206640"/>
    </source>
</evidence>
<evidence type="ECO:0000256" key="11">
    <source>
        <dbReference type="ARBA" id="ARBA00023303"/>
    </source>
</evidence>
<dbReference type="HOGENOM" id="CLU_980872_0_0_1"/>
<keyword evidence="9" id="KW-0406">Ion transport</keyword>
<dbReference type="SUPFAM" id="SSF81324">
    <property type="entry name" value="Voltage-gated potassium channels"/>
    <property type="match status" value="1"/>
</dbReference>
<dbReference type="Proteomes" id="UP000014760">
    <property type="component" value="Unassembled WGS sequence"/>
</dbReference>
<evidence type="ECO:0000256" key="7">
    <source>
        <dbReference type="ARBA" id="ARBA00022882"/>
    </source>
</evidence>
<keyword evidence="8 12" id="KW-1133">Transmembrane helix</keyword>
<keyword evidence="11" id="KW-0407">Ion channel</keyword>
<organism evidence="14">
    <name type="scientific">Capitella teleta</name>
    <name type="common">Polychaete worm</name>
    <dbReference type="NCBI Taxonomy" id="283909"/>
    <lineage>
        <taxon>Eukaryota</taxon>
        <taxon>Metazoa</taxon>
        <taxon>Spiralia</taxon>
        <taxon>Lophotrochozoa</taxon>
        <taxon>Annelida</taxon>
        <taxon>Polychaeta</taxon>
        <taxon>Sedentaria</taxon>
        <taxon>Scolecida</taxon>
        <taxon>Capitellidae</taxon>
        <taxon>Capitella</taxon>
    </lineage>
</organism>
<sequence>MACTDPSKVTEEECRGKYIHDRIWSNNDFNFDDVLQGLMTLFTVSTFEGWPMLLYRSIDSTEEDMGPVHNYRPAVALFYFIFIIIIAFFMVNIFVGFVIVTFQSEGEQEYKNCELDKNQRKCIEFALKAKPQRRYIPKARFQYRIWWFITSQPFEYGIFALIMVNTVTLAMKYDGQSQEYANALDYMNMIFTGVFTVEFVLKLIAFRVKPEGSTIISINFFRLFRVMRLVKLLSRGEGIRTLLWTFIKSFQALPYVALLIVMLFFIYAVIGMQVSKYDVNILVN</sequence>
<keyword evidence="4" id="KW-0107">Calcium channel</keyword>
<keyword evidence="5 12" id="KW-0812">Transmembrane</keyword>
<protein>
    <recommendedName>
        <fullName evidence="13">Ion transport domain-containing protein</fullName>
    </recommendedName>
</protein>
<evidence type="ECO:0000256" key="9">
    <source>
        <dbReference type="ARBA" id="ARBA00023065"/>
    </source>
</evidence>
<reference evidence="14 16" key="2">
    <citation type="journal article" date="2013" name="Nature">
        <title>Insights into bilaterian evolution from three spiralian genomes.</title>
        <authorList>
            <person name="Simakov O."/>
            <person name="Marletaz F."/>
            <person name="Cho S.J."/>
            <person name="Edsinger-Gonzales E."/>
            <person name="Havlak P."/>
            <person name="Hellsten U."/>
            <person name="Kuo D.H."/>
            <person name="Larsson T."/>
            <person name="Lv J."/>
            <person name="Arendt D."/>
            <person name="Savage R."/>
            <person name="Osoegawa K."/>
            <person name="de Jong P."/>
            <person name="Grimwood J."/>
            <person name="Chapman J.A."/>
            <person name="Shapiro H."/>
            <person name="Aerts A."/>
            <person name="Otillar R.P."/>
            <person name="Terry A.Y."/>
            <person name="Boore J.L."/>
            <person name="Grigoriev I.V."/>
            <person name="Lindberg D.R."/>
            <person name="Seaver E.C."/>
            <person name="Weisblat D.A."/>
            <person name="Putnam N.H."/>
            <person name="Rokhsar D.S."/>
        </authorList>
    </citation>
    <scope>NUCLEOTIDE SEQUENCE</scope>
    <source>
        <strain evidence="14 16">I ESC-2004</strain>
    </source>
</reference>
<evidence type="ECO:0000256" key="12">
    <source>
        <dbReference type="SAM" id="Phobius"/>
    </source>
</evidence>
<keyword evidence="3" id="KW-0109">Calcium transport</keyword>
<feature type="domain" description="Ion transport" evidence="13">
    <location>
        <begin position="215"/>
        <end position="276"/>
    </location>
</feature>
<dbReference type="PANTHER" id="PTHR45628">
    <property type="entry name" value="VOLTAGE-DEPENDENT CALCIUM CHANNEL TYPE A SUBUNIT ALPHA-1"/>
    <property type="match status" value="1"/>
</dbReference>
<dbReference type="Gene3D" id="1.20.120.350">
    <property type="entry name" value="Voltage-gated potassium channels. Chain C"/>
    <property type="match status" value="1"/>
</dbReference>
<comment type="subcellular location">
    <subcellularLocation>
        <location evidence="1">Membrane</location>
        <topology evidence="1">Multi-pass membrane protein</topology>
    </subcellularLocation>
</comment>
<evidence type="ECO:0000256" key="4">
    <source>
        <dbReference type="ARBA" id="ARBA00022673"/>
    </source>
</evidence>
<dbReference type="EMBL" id="KB308985">
    <property type="protein sequence ID" value="ELT95847.1"/>
    <property type="molecule type" value="Genomic_DNA"/>
</dbReference>
<accession>R7TQL9</accession>
<keyword evidence="10 12" id="KW-0472">Membrane</keyword>
<evidence type="ECO:0000313" key="16">
    <source>
        <dbReference type="Proteomes" id="UP000014760"/>
    </source>
</evidence>
<dbReference type="STRING" id="283909.R7TQL9"/>
<evidence type="ECO:0000256" key="1">
    <source>
        <dbReference type="ARBA" id="ARBA00004141"/>
    </source>
</evidence>
<feature type="transmembrane region" description="Helical" evidence="12">
    <location>
        <begin position="252"/>
        <end position="270"/>
    </location>
</feature>
<keyword evidence="6" id="KW-0106">Calcium</keyword>
<dbReference type="PANTHER" id="PTHR45628:SF1">
    <property type="entry name" value="VOLTAGE-DEPENDENT CALCIUM CHANNEL TYPE D SUBUNIT ALPHA-1"/>
    <property type="match status" value="1"/>
</dbReference>
<dbReference type="GO" id="GO:0008331">
    <property type="term" value="F:high voltage-gated calcium channel activity"/>
    <property type="evidence" value="ECO:0007669"/>
    <property type="project" value="TreeGrafter"/>
</dbReference>
<dbReference type="InterPro" id="IPR005821">
    <property type="entry name" value="Ion_trans_dom"/>
</dbReference>
<dbReference type="OMA" id="INIYIAF"/>
<evidence type="ECO:0000256" key="2">
    <source>
        <dbReference type="ARBA" id="ARBA00022448"/>
    </source>
</evidence>
<keyword evidence="7" id="KW-0851">Voltage-gated channel</keyword>
<feature type="transmembrane region" description="Helical" evidence="12">
    <location>
        <begin position="156"/>
        <end position="174"/>
    </location>
</feature>